<accession>A0ABS1G9I1</accession>
<evidence type="ECO:0000313" key="2">
    <source>
        <dbReference type="Proteomes" id="UP000760407"/>
    </source>
</evidence>
<keyword evidence="2" id="KW-1185">Reference proteome</keyword>
<evidence type="ECO:0000313" key="1">
    <source>
        <dbReference type="EMBL" id="MBK2301343.1"/>
    </source>
</evidence>
<comment type="caution">
    <text evidence="1">The sequence shown here is derived from an EMBL/GenBank/DDBJ whole genome shotgun (WGS) entry which is preliminary data.</text>
</comment>
<dbReference type="RefSeq" id="WP_200165356.1">
    <property type="nucleotide sequence ID" value="NZ_JACTSG010000001.1"/>
</dbReference>
<gene>
    <name evidence="1" type="ORF">IBE52_00250</name>
</gene>
<reference evidence="1 2" key="1">
    <citation type="submission" date="2020-08" db="EMBL/GenBank/DDBJ databases">
        <title>Comparative genomics of Francisella species.</title>
        <authorList>
            <person name="Sahl J."/>
            <person name="Sjodin A."/>
            <person name="Wagner D."/>
            <person name="Forsman M."/>
        </authorList>
    </citation>
    <scope>NUCLEOTIDE SEQUENCE [LARGE SCALE GENOMIC DNA]</scope>
    <source>
        <strain evidence="1 2">F1093</strain>
    </source>
</reference>
<protein>
    <submittedName>
        <fullName evidence="1">Uncharacterized protein</fullName>
    </submittedName>
</protein>
<sequence length="146" mass="17304">MLRRKDLEIMNHINIMATMPDIAHQIEYYNKHNHVLVITAYRPEYSRSENQIRNKLLYEVFANSNLEIYKFSYNKRKAFFDDIDFDGIELLVVVDLENSGVLFDKLSQAKAKLDLYVEDFYKQSSNSTILPKFQQIRFVSHNDTIS</sequence>
<dbReference type="EMBL" id="JACTSG010000001">
    <property type="protein sequence ID" value="MBK2301343.1"/>
    <property type="molecule type" value="Genomic_DNA"/>
</dbReference>
<organism evidence="1 2">
    <name type="scientific">Francisella philomiragia</name>
    <dbReference type="NCBI Taxonomy" id="28110"/>
    <lineage>
        <taxon>Bacteria</taxon>
        <taxon>Pseudomonadati</taxon>
        <taxon>Pseudomonadota</taxon>
        <taxon>Gammaproteobacteria</taxon>
        <taxon>Thiotrichales</taxon>
        <taxon>Francisellaceae</taxon>
        <taxon>Francisella</taxon>
    </lineage>
</organism>
<dbReference type="Proteomes" id="UP000760407">
    <property type="component" value="Unassembled WGS sequence"/>
</dbReference>
<name>A0ABS1G9I1_9GAMM</name>
<proteinExistence type="predicted"/>